<organism evidence="11 12">
    <name type="scientific">Roseomonas gilardii</name>
    <dbReference type="NCBI Taxonomy" id="257708"/>
    <lineage>
        <taxon>Bacteria</taxon>
        <taxon>Pseudomonadati</taxon>
        <taxon>Pseudomonadota</taxon>
        <taxon>Alphaproteobacteria</taxon>
        <taxon>Acetobacterales</taxon>
        <taxon>Roseomonadaceae</taxon>
        <taxon>Roseomonas</taxon>
    </lineage>
</organism>
<keyword evidence="3" id="KW-1003">Cell membrane</keyword>
<dbReference type="Pfam" id="PF00528">
    <property type="entry name" value="BPD_transp_1"/>
    <property type="match status" value="1"/>
</dbReference>
<evidence type="ECO:0000313" key="12">
    <source>
        <dbReference type="Proteomes" id="UP000185494"/>
    </source>
</evidence>
<dbReference type="PANTHER" id="PTHR43386:SF1">
    <property type="entry name" value="D,D-DIPEPTIDE TRANSPORT SYSTEM PERMEASE PROTEIN DDPC-RELATED"/>
    <property type="match status" value="1"/>
</dbReference>
<evidence type="ECO:0000256" key="2">
    <source>
        <dbReference type="ARBA" id="ARBA00022448"/>
    </source>
</evidence>
<evidence type="ECO:0000256" key="6">
    <source>
        <dbReference type="ARBA" id="ARBA00022927"/>
    </source>
</evidence>
<feature type="domain" description="ABC transmembrane type-1" evidence="10">
    <location>
        <begin position="100"/>
        <end position="285"/>
    </location>
</feature>
<dbReference type="Pfam" id="PF12911">
    <property type="entry name" value="OppC_N"/>
    <property type="match status" value="1"/>
</dbReference>
<dbReference type="STRING" id="257708.RGI145_01395"/>
<dbReference type="InterPro" id="IPR000515">
    <property type="entry name" value="MetI-like"/>
</dbReference>
<dbReference type="CDD" id="cd06261">
    <property type="entry name" value="TM_PBP2"/>
    <property type="match status" value="1"/>
</dbReference>
<proteinExistence type="inferred from homology"/>
<keyword evidence="8 9" id="KW-0472">Membrane</keyword>
<keyword evidence="6" id="KW-0653">Protein transport</keyword>
<keyword evidence="2 9" id="KW-0813">Transport</keyword>
<evidence type="ECO:0000256" key="8">
    <source>
        <dbReference type="ARBA" id="ARBA00023136"/>
    </source>
</evidence>
<dbReference type="GO" id="GO:0055085">
    <property type="term" value="P:transmembrane transport"/>
    <property type="evidence" value="ECO:0007669"/>
    <property type="project" value="InterPro"/>
</dbReference>
<dbReference type="GO" id="GO:0015031">
    <property type="term" value="P:protein transport"/>
    <property type="evidence" value="ECO:0007669"/>
    <property type="project" value="UniProtKB-KW"/>
</dbReference>
<protein>
    <submittedName>
        <fullName evidence="11">D-ala-D-ala transporter subunit</fullName>
    </submittedName>
</protein>
<dbReference type="RefSeq" id="WP_075796922.1">
    <property type="nucleotide sequence ID" value="NZ_CP015583.1"/>
</dbReference>
<keyword evidence="5" id="KW-0571">Peptide transport</keyword>
<dbReference type="PANTHER" id="PTHR43386">
    <property type="entry name" value="OLIGOPEPTIDE TRANSPORT SYSTEM PERMEASE PROTEIN APPC"/>
    <property type="match status" value="1"/>
</dbReference>
<reference evidence="11 12" key="1">
    <citation type="submission" date="2016-05" db="EMBL/GenBank/DDBJ databases">
        <title>Complete Genome and Methylome Analysis of Psychrotrophic Bacterial Isolates from Antarctic Lake Untersee.</title>
        <authorList>
            <person name="Fomenkov A."/>
            <person name="Akimov V.N."/>
            <person name="Vasilyeva L.V."/>
            <person name="Andersen D."/>
            <person name="Vincze T."/>
            <person name="Roberts R.J."/>
        </authorList>
    </citation>
    <scope>NUCLEOTIDE SEQUENCE [LARGE SCALE GENOMIC DNA]</scope>
    <source>
        <strain evidence="11 12">U14-5</strain>
    </source>
</reference>
<feature type="transmembrane region" description="Helical" evidence="9">
    <location>
        <begin position="145"/>
        <end position="170"/>
    </location>
</feature>
<name>A0A1L7AAZ0_9PROT</name>
<dbReference type="InterPro" id="IPR035906">
    <property type="entry name" value="MetI-like_sf"/>
</dbReference>
<dbReference type="Proteomes" id="UP000185494">
    <property type="component" value="Chromosome 1"/>
</dbReference>
<evidence type="ECO:0000256" key="3">
    <source>
        <dbReference type="ARBA" id="ARBA00022475"/>
    </source>
</evidence>
<dbReference type="InterPro" id="IPR050366">
    <property type="entry name" value="BP-dependent_transpt_permease"/>
</dbReference>
<feature type="transmembrane region" description="Helical" evidence="9">
    <location>
        <begin position="98"/>
        <end position="124"/>
    </location>
</feature>
<dbReference type="GO" id="GO:0015833">
    <property type="term" value="P:peptide transport"/>
    <property type="evidence" value="ECO:0007669"/>
    <property type="project" value="UniProtKB-KW"/>
</dbReference>
<evidence type="ECO:0000256" key="7">
    <source>
        <dbReference type="ARBA" id="ARBA00022989"/>
    </source>
</evidence>
<dbReference type="AlphaFoldDB" id="A0A1L7AAZ0"/>
<evidence type="ECO:0000256" key="4">
    <source>
        <dbReference type="ARBA" id="ARBA00022692"/>
    </source>
</evidence>
<dbReference type="PROSITE" id="PS50928">
    <property type="entry name" value="ABC_TM1"/>
    <property type="match status" value="1"/>
</dbReference>
<feature type="transmembrane region" description="Helical" evidence="9">
    <location>
        <begin position="222"/>
        <end position="243"/>
    </location>
</feature>
<comment type="subcellular location">
    <subcellularLocation>
        <location evidence="1 9">Cell membrane</location>
        <topology evidence="1 9">Multi-pass membrane protein</topology>
    </subcellularLocation>
</comment>
<comment type="similarity">
    <text evidence="9">Belongs to the binding-protein-dependent transport system permease family.</text>
</comment>
<evidence type="ECO:0000259" key="10">
    <source>
        <dbReference type="PROSITE" id="PS50928"/>
    </source>
</evidence>
<dbReference type="GO" id="GO:0005886">
    <property type="term" value="C:plasma membrane"/>
    <property type="evidence" value="ECO:0007669"/>
    <property type="project" value="UniProtKB-SubCell"/>
</dbReference>
<dbReference type="EMBL" id="CP015583">
    <property type="protein sequence ID" value="APT55965.1"/>
    <property type="molecule type" value="Genomic_DNA"/>
</dbReference>
<sequence>MSDVTASLVETDTAARSDRWRRGLYRFRSSWVSILGLAIVAFLLLLAAIGPAIIPYPQHVAGMVDTASRFIPPSAAHWFGTNEVGQDVLSLTVAGTRISLLSGLAVVILGSTVGILVGALAGFLGGWVDEVLMRLSDLMLTVPGLILAMAVAAALGPGLLNMVVAITLSWWPGYARLVRGEVIAKKEEQFVIAARAVGAGTARLLFRHILPNIMSPIIVKMSLDMGFAILTVASLGFIGIGVKPPTPEWGSLLSVARGNMPDYWWTAIFPGLAIFLAVFGFNLLGDGLRDVLDPKARR</sequence>
<dbReference type="eggNOG" id="COG1173">
    <property type="taxonomic scope" value="Bacteria"/>
</dbReference>
<dbReference type="SUPFAM" id="SSF161098">
    <property type="entry name" value="MetI-like"/>
    <property type="match status" value="1"/>
</dbReference>
<keyword evidence="4 9" id="KW-0812">Transmembrane</keyword>
<evidence type="ECO:0000256" key="5">
    <source>
        <dbReference type="ARBA" id="ARBA00022856"/>
    </source>
</evidence>
<accession>A0A1L7AAZ0</accession>
<dbReference type="KEGG" id="rgi:RGI145_01395"/>
<feature type="transmembrane region" description="Helical" evidence="9">
    <location>
        <begin position="263"/>
        <end position="285"/>
    </location>
</feature>
<evidence type="ECO:0000313" key="11">
    <source>
        <dbReference type="EMBL" id="APT55965.1"/>
    </source>
</evidence>
<dbReference type="InterPro" id="IPR025966">
    <property type="entry name" value="OppC_N"/>
</dbReference>
<evidence type="ECO:0000256" key="1">
    <source>
        <dbReference type="ARBA" id="ARBA00004651"/>
    </source>
</evidence>
<dbReference type="Gene3D" id="1.10.3720.10">
    <property type="entry name" value="MetI-like"/>
    <property type="match status" value="1"/>
</dbReference>
<evidence type="ECO:0000256" key="9">
    <source>
        <dbReference type="RuleBase" id="RU363032"/>
    </source>
</evidence>
<keyword evidence="7 9" id="KW-1133">Transmembrane helix</keyword>
<feature type="transmembrane region" description="Helical" evidence="9">
    <location>
        <begin position="31"/>
        <end position="54"/>
    </location>
</feature>
<gene>
    <name evidence="11" type="ORF">RGI145_01395</name>
</gene>